<accession>I3EI97</accession>
<proteinExistence type="predicted"/>
<dbReference type="Proteomes" id="UP000002872">
    <property type="component" value="Unassembled WGS sequence"/>
</dbReference>
<evidence type="ECO:0000313" key="2">
    <source>
        <dbReference type="Proteomes" id="UP000002872"/>
    </source>
</evidence>
<dbReference type="VEuPathDB" id="MicrosporidiaDB:NEQG_00763"/>
<keyword evidence="2" id="KW-1185">Reference proteome</keyword>
<reference evidence="1" key="1">
    <citation type="submission" date="2011-01" db="EMBL/GenBank/DDBJ databases">
        <title>The Genome Sequence of Nematocida parisii strain ERTm3.</title>
        <authorList>
            <consortium name="The Broad Institute Genome Sequencing Platform"/>
            <consortium name="The Broad Institute Genome Sequencing Center for Infectious Disease"/>
            <person name="Cuomo C."/>
            <person name="Troemel E."/>
            <person name="Young S.K."/>
            <person name="Zeng Q."/>
            <person name="Gargeya S."/>
            <person name="Fitzgerald M."/>
            <person name="Haas B."/>
            <person name="Abouelleil A."/>
            <person name="Alvarado L."/>
            <person name="Arachchi H.M."/>
            <person name="Berlin A."/>
            <person name="Chapman S.B."/>
            <person name="Gearin G."/>
            <person name="Goldberg J."/>
            <person name="Griggs A."/>
            <person name="Gujja S."/>
            <person name="Hansen M."/>
            <person name="Heiman D."/>
            <person name="Howarth C."/>
            <person name="Larimer J."/>
            <person name="Lui A."/>
            <person name="MacDonald P.J.P."/>
            <person name="McCowen C."/>
            <person name="Montmayeur A."/>
            <person name="Murphy C."/>
            <person name="Neiman D."/>
            <person name="Pearson M."/>
            <person name="Priest M."/>
            <person name="Roberts A."/>
            <person name="Saif S."/>
            <person name="Shea T."/>
            <person name="Sisk P."/>
            <person name="Stolte C."/>
            <person name="Sykes S."/>
            <person name="Wortman J."/>
            <person name="Nusbaum C."/>
            <person name="Birren B."/>
        </authorList>
    </citation>
    <scope>NUCLEOTIDE SEQUENCE</scope>
    <source>
        <strain evidence="1">ERTm3</strain>
    </source>
</reference>
<organism evidence="1 2">
    <name type="scientific">Nematocida parisii (strain ERTm3)</name>
    <name type="common">Nematode killer fungus</name>
    <dbReference type="NCBI Taxonomy" id="935791"/>
    <lineage>
        <taxon>Eukaryota</taxon>
        <taxon>Fungi</taxon>
        <taxon>Fungi incertae sedis</taxon>
        <taxon>Microsporidia</taxon>
        <taxon>Nematocida</taxon>
    </lineage>
</organism>
<dbReference type="EMBL" id="GL870877">
    <property type="protein sequence ID" value="EIJ88944.1"/>
    <property type="molecule type" value="Genomic_DNA"/>
</dbReference>
<evidence type="ECO:0000313" key="1">
    <source>
        <dbReference type="EMBL" id="EIJ88944.1"/>
    </source>
</evidence>
<sequence>GIERECYLVSLFTRLDILMDKHNKSSKEFTDMSNHIKVIKRLSEIILRGDNTEKVPFLLSIINSPF</sequence>
<protein>
    <submittedName>
        <fullName evidence="1">Uncharacterized protein</fullName>
    </submittedName>
</protein>
<dbReference type="InParanoid" id="I3EI97"/>
<dbReference type="HOGENOM" id="CLU_2838159_0_0_1"/>
<dbReference type="AlphaFoldDB" id="I3EI97"/>
<feature type="non-terminal residue" evidence="1">
    <location>
        <position position="1"/>
    </location>
</feature>
<dbReference type="OrthoDB" id="2193484at2759"/>
<name>I3EI97_NEMP3</name>
<gene>
    <name evidence="1" type="ORF">NEQG_00763</name>
</gene>